<keyword evidence="1" id="KW-0808">Transferase</keyword>
<dbReference type="KEGG" id="fhi:FSC454_03850"/>
<accession>A0AAC9NPK8</accession>
<protein>
    <submittedName>
        <fullName evidence="1">Nucleotide-diphospho-sugar transferase</fullName>
    </submittedName>
</protein>
<dbReference type="InterPro" id="IPR029044">
    <property type="entry name" value="Nucleotide-diphossugar_trans"/>
</dbReference>
<dbReference type="AlphaFoldDB" id="A0AAC9NPK8"/>
<dbReference type="EMBL" id="CP018093">
    <property type="protein sequence ID" value="APD50324.1"/>
    <property type="molecule type" value="Genomic_DNA"/>
</dbReference>
<reference evidence="1 2" key="1">
    <citation type="submission" date="2016-11" db="EMBL/GenBank/DDBJ databases">
        <authorList>
            <person name="Hagglund E."/>
            <person name="Bystrom M."/>
            <person name="Naslund J."/>
            <person name="Stenberg P."/>
            <person name="Sjodin A."/>
        </authorList>
    </citation>
    <scope>NUCLEOTIDE SEQUENCE [LARGE SCALE GENOMIC DNA]</scope>
    <source>
        <strain evidence="1 2">CCUG 58020</strain>
    </source>
</reference>
<dbReference type="RefSeq" id="WP_066044690.1">
    <property type="nucleotide sequence ID" value="NZ_CP018093.1"/>
</dbReference>
<proteinExistence type="predicted"/>
<evidence type="ECO:0000313" key="1">
    <source>
        <dbReference type="EMBL" id="APD50324.1"/>
    </source>
</evidence>
<sequence length="308" mass="36393">MSIVEKFIPPYPLKTPVLFLVFNRLDTTKQVFEAIRQAKPPKLYVASDGARKSKEGETEKVQKVRDYIMSNIDWNCEVKTLFRDENLGCKYAVSGAINWFFENEEMGIILEDDCLPSQSFFWFCEELLEIYKNDTRVWHIGGTNPIDKELTSNEYYFSKYNRIWGWASWRRAWIHYDVDIGIWPKIKREKILFDILEQKEAKIFEKIFDNVYEGKVETWDYQWFLIRLLNAKAIIPNANLISNLGFGEEATHTTDEENYLANLARGEMSFPLVKKSIMVIDHKKDSKWSKELSKDISIIRNIIRKIIK</sequence>
<gene>
    <name evidence="1" type="ORF">FSC454_03850</name>
</gene>
<organism evidence="1 2">
    <name type="scientific">Francisella hispaniensis FSC454</name>
    <dbReference type="NCBI Taxonomy" id="1088883"/>
    <lineage>
        <taxon>Bacteria</taxon>
        <taxon>Pseudomonadati</taxon>
        <taxon>Pseudomonadota</taxon>
        <taxon>Gammaproteobacteria</taxon>
        <taxon>Thiotrichales</taxon>
        <taxon>Francisellaceae</taxon>
        <taxon>Francisella</taxon>
    </lineage>
</organism>
<evidence type="ECO:0000313" key="2">
    <source>
        <dbReference type="Proteomes" id="UP000182459"/>
    </source>
</evidence>
<dbReference type="Gene3D" id="3.90.550.10">
    <property type="entry name" value="Spore Coat Polysaccharide Biosynthesis Protein SpsA, Chain A"/>
    <property type="match status" value="1"/>
</dbReference>
<keyword evidence="2" id="KW-1185">Reference proteome</keyword>
<dbReference type="SUPFAM" id="SSF53448">
    <property type="entry name" value="Nucleotide-diphospho-sugar transferases"/>
    <property type="match status" value="1"/>
</dbReference>
<name>A0AAC9NPK8_9GAMM</name>
<dbReference type="GO" id="GO:0016740">
    <property type="term" value="F:transferase activity"/>
    <property type="evidence" value="ECO:0007669"/>
    <property type="project" value="UniProtKB-KW"/>
</dbReference>
<dbReference type="Proteomes" id="UP000182459">
    <property type="component" value="Chromosome"/>
</dbReference>